<protein>
    <submittedName>
        <fullName evidence="1">Uncharacterized protein</fullName>
    </submittedName>
</protein>
<evidence type="ECO:0000313" key="2">
    <source>
        <dbReference type="Proteomes" id="UP000593571"/>
    </source>
</evidence>
<dbReference type="EMBL" id="JACASE010000003">
    <property type="protein sequence ID" value="KAF6485320.1"/>
    <property type="molecule type" value="Genomic_DNA"/>
</dbReference>
<dbReference type="Proteomes" id="UP000593571">
    <property type="component" value="Unassembled WGS sequence"/>
</dbReference>
<evidence type="ECO:0000313" key="1">
    <source>
        <dbReference type="EMBL" id="KAF6485320.1"/>
    </source>
</evidence>
<accession>A0A7J8IM80</accession>
<comment type="caution">
    <text evidence="1">The sequence shown here is derived from an EMBL/GenBank/DDBJ whole genome shotgun (WGS) entry which is preliminary data.</text>
</comment>
<gene>
    <name evidence="1" type="ORF">HJG63_010557</name>
</gene>
<sequence>MGQSAHQILKCCCFVQRHVVVMLRCCRNLTLVYVNYPMTKLVLLYIISPKVVESIDSKRGLTVSFSGNRKELSVDRMCDVAEGGSFNKAEKFTSPSDALRLSTIWVSALRQDCRSGAEGHALLLPAPDCRLRSLLRTS</sequence>
<organism evidence="1 2">
    <name type="scientific">Rousettus aegyptiacus</name>
    <name type="common">Egyptian fruit bat</name>
    <name type="synonym">Pteropus aegyptiacus</name>
    <dbReference type="NCBI Taxonomy" id="9407"/>
    <lineage>
        <taxon>Eukaryota</taxon>
        <taxon>Metazoa</taxon>
        <taxon>Chordata</taxon>
        <taxon>Craniata</taxon>
        <taxon>Vertebrata</taxon>
        <taxon>Euteleostomi</taxon>
        <taxon>Mammalia</taxon>
        <taxon>Eutheria</taxon>
        <taxon>Laurasiatheria</taxon>
        <taxon>Chiroptera</taxon>
        <taxon>Yinpterochiroptera</taxon>
        <taxon>Pteropodoidea</taxon>
        <taxon>Pteropodidae</taxon>
        <taxon>Rousettinae</taxon>
        <taxon>Rousettus</taxon>
    </lineage>
</organism>
<dbReference type="AlphaFoldDB" id="A0A7J8IM80"/>
<proteinExistence type="predicted"/>
<name>A0A7J8IM80_ROUAE</name>
<keyword evidence="2" id="KW-1185">Reference proteome</keyword>
<reference evidence="1 2" key="1">
    <citation type="journal article" date="2020" name="Nature">
        <title>Six reference-quality genomes reveal evolution of bat adaptations.</title>
        <authorList>
            <person name="Jebb D."/>
            <person name="Huang Z."/>
            <person name="Pippel M."/>
            <person name="Hughes G.M."/>
            <person name="Lavrichenko K."/>
            <person name="Devanna P."/>
            <person name="Winkler S."/>
            <person name="Jermiin L.S."/>
            <person name="Skirmuntt E.C."/>
            <person name="Katzourakis A."/>
            <person name="Burkitt-Gray L."/>
            <person name="Ray D.A."/>
            <person name="Sullivan K.A.M."/>
            <person name="Roscito J.G."/>
            <person name="Kirilenko B.M."/>
            <person name="Davalos L.M."/>
            <person name="Corthals A.P."/>
            <person name="Power M.L."/>
            <person name="Jones G."/>
            <person name="Ransome R.D."/>
            <person name="Dechmann D.K.N."/>
            <person name="Locatelli A.G."/>
            <person name="Puechmaille S.J."/>
            <person name="Fedrigo O."/>
            <person name="Jarvis E.D."/>
            <person name="Hiller M."/>
            <person name="Vernes S.C."/>
            <person name="Myers E.W."/>
            <person name="Teeling E.C."/>
        </authorList>
    </citation>
    <scope>NUCLEOTIDE SEQUENCE [LARGE SCALE GENOMIC DNA]</scope>
    <source>
        <strain evidence="1">MRouAeg1</strain>
        <tissue evidence="1">Muscle</tissue>
    </source>
</reference>